<feature type="chain" id="PRO_5035450722" description="Creatinase N-terminal domain-containing protein" evidence="4">
    <location>
        <begin position="19"/>
        <end position="292"/>
    </location>
</feature>
<dbReference type="PANTHER" id="PTHR43763">
    <property type="entry name" value="XAA-PRO AMINOPEPTIDASE 1"/>
    <property type="match status" value="1"/>
</dbReference>
<feature type="domain" description="Creatinase N-terminal" evidence="5">
    <location>
        <begin position="54"/>
        <end position="176"/>
    </location>
</feature>
<keyword evidence="7" id="KW-1185">Reference proteome</keyword>
<protein>
    <recommendedName>
        <fullName evidence="5">Creatinase N-terminal domain-containing protein</fullName>
    </recommendedName>
</protein>
<sequence length="292" mass="33498">MNILTLFILTFLIVPSLYKKNWKKRDSIYSDRKLCSSDDKLREQPLNRINTTARLTALRKLMSEIDAVLVTSDDEHQTSYVSESDKRRQYISGFSGSLGDALITKTEALLWTDGRYHLQADDELDCNWILMKEGNANVPSITEWLNAEFPNGAMIGADAKLIPAKVWNELEDNLKKLDKNFGLIDTPTNLIDAIWTDRPHEVENQAYVLDSFFTGKSWEQKISEVRKEIAKYKATAMVVTALDEISWLLNIRGSDVPYTGFLKAYVFLSQDDVVLYTDLKKNSRKCQRLLQK</sequence>
<dbReference type="Proteomes" id="UP000801492">
    <property type="component" value="Unassembled WGS sequence"/>
</dbReference>
<dbReference type="SUPFAM" id="SSF53092">
    <property type="entry name" value="Creatinase/prolidase N-terminal domain"/>
    <property type="match status" value="1"/>
</dbReference>
<dbReference type="InterPro" id="IPR029149">
    <property type="entry name" value="Creatin/AminoP/Spt16_N"/>
</dbReference>
<dbReference type="InterPro" id="IPR000587">
    <property type="entry name" value="Creatinase_N"/>
</dbReference>
<dbReference type="OrthoDB" id="9995434at2759"/>
<dbReference type="Pfam" id="PF01321">
    <property type="entry name" value="Creatinase_N"/>
    <property type="match status" value="1"/>
</dbReference>
<accession>A0A8K0CVN3</accession>
<dbReference type="EMBL" id="VTPC01006943">
    <property type="protein sequence ID" value="KAF2894515.1"/>
    <property type="molecule type" value="Genomic_DNA"/>
</dbReference>
<organism evidence="6 7">
    <name type="scientific">Ignelater luminosus</name>
    <name type="common">Cucubano</name>
    <name type="synonym">Pyrophorus luminosus</name>
    <dbReference type="NCBI Taxonomy" id="2038154"/>
    <lineage>
        <taxon>Eukaryota</taxon>
        <taxon>Metazoa</taxon>
        <taxon>Ecdysozoa</taxon>
        <taxon>Arthropoda</taxon>
        <taxon>Hexapoda</taxon>
        <taxon>Insecta</taxon>
        <taxon>Pterygota</taxon>
        <taxon>Neoptera</taxon>
        <taxon>Endopterygota</taxon>
        <taxon>Coleoptera</taxon>
        <taxon>Polyphaga</taxon>
        <taxon>Elateriformia</taxon>
        <taxon>Elateroidea</taxon>
        <taxon>Elateridae</taxon>
        <taxon>Agrypninae</taxon>
        <taxon>Pyrophorini</taxon>
        <taxon>Ignelater</taxon>
    </lineage>
</organism>
<dbReference type="GO" id="GO:0046872">
    <property type="term" value="F:metal ion binding"/>
    <property type="evidence" value="ECO:0007669"/>
    <property type="project" value="UniProtKB-KW"/>
</dbReference>
<dbReference type="PANTHER" id="PTHR43763:SF6">
    <property type="entry name" value="XAA-PRO AMINOPEPTIDASE 1"/>
    <property type="match status" value="1"/>
</dbReference>
<evidence type="ECO:0000313" key="7">
    <source>
        <dbReference type="Proteomes" id="UP000801492"/>
    </source>
</evidence>
<evidence type="ECO:0000256" key="4">
    <source>
        <dbReference type="SAM" id="SignalP"/>
    </source>
</evidence>
<comment type="caution">
    <text evidence="6">The sequence shown here is derived from an EMBL/GenBank/DDBJ whole genome shotgun (WGS) entry which is preliminary data.</text>
</comment>
<dbReference type="Pfam" id="PF16189">
    <property type="entry name" value="Creatinase_N_2"/>
    <property type="match status" value="1"/>
</dbReference>
<dbReference type="AlphaFoldDB" id="A0A8K0CVN3"/>
<evidence type="ECO:0000256" key="2">
    <source>
        <dbReference type="ARBA" id="ARBA00022723"/>
    </source>
</evidence>
<dbReference type="GO" id="GO:0016787">
    <property type="term" value="F:hydrolase activity"/>
    <property type="evidence" value="ECO:0007669"/>
    <property type="project" value="UniProtKB-KW"/>
</dbReference>
<evidence type="ECO:0000256" key="3">
    <source>
        <dbReference type="ARBA" id="ARBA00022801"/>
    </source>
</evidence>
<reference evidence="6" key="1">
    <citation type="submission" date="2019-08" db="EMBL/GenBank/DDBJ databases">
        <title>The genome of the North American firefly Photinus pyralis.</title>
        <authorList>
            <consortium name="Photinus pyralis genome working group"/>
            <person name="Fallon T.R."/>
            <person name="Sander Lower S.E."/>
            <person name="Weng J.-K."/>
        </authorList>
    </citation>
    <scope>NUCLEOTIDE SEQUENCE</scope>
    <source>
        <strain evidence="6">TRF0915ILg1</strain>
        <tissue evidence="6">Whole body</tissue>
    </source>
</reference>
<feature type="signal peptide" evidence="4">
    <location>
        <begin position="1"/>
        <end position="18"/>
    </location>
</feature>
<evidence type="ECO:0000256" key="1">
    <source>
        <dbReference type="ARBA" id="ARBA00008766"/>
    </source>
</evidence>
<dbReference type="InterPro" id="IPR050422">
    <property type="entry name" value="X-Pro_aminopeptidase_P"/>
</dbReference>
<evidence type="ECO:0000313" key="6">
    <source>
        <dbReference type="EMBL" id="KAF2894515.1"/>
    </source>
</evidence>
<gene>
    <name evidence="6" type="ORF">ILUMI_11643</name>
</gene>
<proteinExistence type="inferred from homology"/>
<name>A0A8K0CVN3_IGNLU</name>
<keyword evidence="3" id="KW-0378">Hydrolase</keyword>
<comment type="similarity">
    <text evidence="1">Belongs to the peptidase M24B family.</text>
</comment>
<dbReference type="FunFam" id="3.40.350.10:FF:000003">
    <property type="entry name" value="Xaa-pro aminopeptidase P"/>
    <property type="match status" value="1"/>
</dbReference>
<dbReference type="Gene3D" id="3.40.350.10">
    <property type="entry name" value="Creatinase/prolidase N-terminal domain"/>
    <property type="match status" value="2"/>
</dbReference>
<keyword evidence="4" id="KW-0732">Signal</keyword>
<keyword evidence="2" id="KW-0479">Metal-binding</keyword>
<evidence type="ECO:0000259" key="5">
    <source>
        <dbReference type="Pfam" id="PF01321"/>
    </source>
</evidence>